<evidence type="ECO:0000313" key="1">
    <source>
        <dbReference type="Proteomes" id="UP000095287"/>
    </source>
</evidence>
<keyword evidence="1" id="KW-1185">Reference proteome</keyword>
<name>A0A1I8AMG4_9BILA</name>
<sequence>MNDDDVESGFYKDNLSLERNVQH</sequence>
<accession>A0A1I8AMG4</accession>
<protein>
    <submittedName>
        <fullName evidence="2">Uncharacterized protein</fullName>
    </submittedName>
</protein>
<dbReference type="WBParaSite" id="L893_g7237.t1">
    <property type="protein sequence ID" value="L893_g7237.t1"/>
    <property type="gene ID" value="L893_g7237"/>
</dbReference>
<dbReference type="Proteomes" id="UP000095287">
    <property type="component" value="Unplaced"/>
</dbReference>
<proteinExistence type="predicted"/>
<dbReference type="AlphaFoldDB" id="A0A1I8AMG4"/>
<reference evidence="2" key="1">
    <citation type="submission" date="2016-11" db="UniProtKB">
        <authorList>
            <consortium name="WormBaseParasite"/>
        </authorList>
    </citation>
    <scope>IDENTIFICATION</scope>
</reference>
<organism evidence="1 2">
    <name type="scientific">Steinernema glaseri</name>
    <dbReference type="NCBI Taxonomy" id="37863"/>
    <lineage>
        <taxon>Eukaryota</taxon>
        <taxon>Metazoa</taxon>
        <taxon>Ecdysozoa</taxon>
        <taxon>Nematoda</taxon>
        <taxon>Chromadorea</taxon>
        <taxon>Rhabditida</taxon>
        <taxon>Tylenchina</taxon>
        <taxon>Panagrolaimomorpha</taxon>
        <taxon>Strongyloidoidea</taxon>
        <taxon>Steinernematidae</taxon>
        <taxon>Steinernema</taxon>
    </lineage>
</organism>
<evidence type="ECO:0000313" key="2">
    <source>
        <dbReference type="WBParaSite" id="L893_g7237.t1"/>
    </source>
</evidence>